<dbReference type="PIRSF" id="PIRSF000808">
    <property type="entry name" value="GalT"/>
    <property type="match status" value="1"/>
</dbReference>
<dbReference type="PANTHER" id="PTHR42763">
    <property type="entry name" value="ADP-GLUCOSE PHOSPHORYLASE"/>
    <property type="match status" value="1"/>
</dbReference>
<evidence type="ECO:0000256" key="3">
    <source>
        <dbReference type="SAM" id="MobiDB-lite"/>
    </source>
</evidence>
<protein>
    <submittedName>
        <fullName evidence="5">Galactose-1-phosphate uridylyltransferase</fullName>
        <ecNumber evidence="5">2.7.7.12</ecNumber>
    </submittedName>
</protein>
<dbReference type="InterPro" id="IPR053177">
    <property type="entry name" value="ADP-glucose_phosphorylase"/>
</dbReference>
<dbReference type="SUPFAM" id="SSF54197">
    <property type="entry name" value="HIT-like"/>
    <property type="match status" value="2"/>
</dbReference>
<feature type="binding site" evidence="2">
    <location>
        <position position="72"/>
    </location>
    <ligand>
        <name>Zn(2+)</name>
        <dbReference type="ChEBI" id="CHEBI:29105"/>
    </ligand>
</feature>
<comment type="caution">
    <text evidence="5">The sequence shown here is derived from an EMBL/GenBank/DDBJ whole genome shotgun (WGS) entry which is preliminary data.</text>
</comment>
<feature type="binding site" evidence="2">
    <location>
        <position position="238"/>
    </location>
    <ligand>
        <name>Zn(2+)</name>
        <dbReference type="ChEBI" id="CHEBI:29105"/>
    </ligand>
</feature>
<accession>A0A5C6E357</accession>
<comment type="cofactor">
    <cofactor evidence="2">
        <name>Zn(2+)</name>
        <dbReference type="ChEBI" id="CHEBI:29105"/>
    </cofactor>
    <text evidence="2">Binds 1 zinc ion per subunit.</text>
</comment>
<evidence type="ECO:0000313" key="5">
    <source>
        <dbReference type="EMBL" id="TWU44083.1"/>
    </source>
</evidence>
<keyword evidence="5" id="KW-0808">Transferase</keyword>
<feature type="binding site" evidence="2">
    <location>
        <position position="75"/>
    </location>
    <ligand>
        <name>Zn(2+)</name>
        <dbReference type="ChEBI" id="CHEBI:29105"/>
    </ligand>
</feature>
<dbReference type="EMBL" id="SJPY01000002">
    <property type="protein sequence ID" value="TWU44083.1"/>
    <property type="molecule type" value="Genomic_DNA"/>
</dbReference>
<feature type="active site" description="Tele-UMP-histidine intermediate" evidence="1">
    <location>
        <position position="240"/>
    </location>
</feature>
<dbReference type="RefSeq" id="WP_146599110.1">
    <property type="nucleotide sequence ID" value="NZ_SJPY01000002.1"/>
</dbReference>
<feature type="domain" description="DUF4921" evidence="4">
    <location>
        <begin position="37"/>
        <end position="401"/>
    </location>
</feature>
<keyword evidence="6" id="KW-1185">Reference proteome</keyword>
<proteinExistence type="predicted"/>
<keyword evidence="5" id="KW-0548">Nucleotidyltransferase</keyword>
<dbReference type="AlphaFoldDB" id="A0A5C6E357"/>
<reference evidence="5 6" key="1">
    <citation type="submission" date="2019-02" db="EMBL/GenBank/DDBJ databases">
        <title>Deep-cultivation of Planctomycetes and their phenomic and genomic characterization uncovers novel biology.</title>
        <authorList>
            <person name="Wiegand S."/>
            <person name="Jogler M."/>
            <person name="Boedeker C."/>
            <person name="Pinto D."/>
            <person name="Vollmers J."/>
            <person name="Rivas-Marin E."/>
            <person name="Kohn T."/>
            <person name="Peeters S.H."/>
            <person name="Heuer A."/>
            <person name="Rast P."/>
            <person name="Oberbeckmann S."/>
            <person name="Bunk B."/>
            <person name="Jeske O."/>
            <person name="Meyerdierks A."/>
            <person name="Storesund J.E."/>
            <person name="Kallscheuer N."/>
            <person name="Luecker S."/>
            <person name="Lage O.M."/>
            <person name="Pohl T."/>
            <person name="Merkel B.J."/>
            <person name="Hornburger P."/>
            <person name="Mueller R.-W."/>
            <person name="Bruemmer F."/>
            <person name="Labrenz M."/>
            <person name="Spormann A.M."/>
            <person name="Op Den Camp H."/>
            <person name="Overmann J."/>
            <person name="Amann R."/>
            <person name="Jetten M.S.M."/>
            <person name="Mascher T."/>
            <person name="Medema M.H."/>
            <person name="Devos D.P."/>
            <person name="Kaster A.-K."/>
            <person name="Ovreas L."/>
            <person name="Rohde M."/>
            <person name="Galperin M.Y."/>
            <person name="Jogler C."/>
        </authorList>
    </citation>
    <scope>NUCLEOTIDE SEQUENCE [LARGE SCALE GENOMIC DNA]</scope>
    <source>
        <strain evidence="5 6">Q31b</strain>
    </source>
</reference>
<dbReference type="EC" id="2.7.7.12" evidence="5"/>
<evidence type="ECO:0000259" key="4">
    <source>
        <dbReference type="Pfam" id="PF16268"/>
    </source>
</evidence>
<name>A0A5C6E357_9BACT</name>
<dbReference type="InterPro" id="IPR032576">
    <property type="entry name" value="DUF4921"/>
</dbReference>
<dbReference type="InterPro" id="IPR001937">
    <property type="entry name" value="GalP_UDPtransf1"/>
</dbReference>
<evidence type="ECO:0000256" key="1">
    <source>
        <dbReference type="PIRSR" id="PIRSR000808-1"/>
    </source>
</evidence>
<feature type="binding site" evidence="2">
    <location>
        <position position="187"/>
    </location>
    <ligand>
        <name>Zn(2+)</name>
        <dbReference type="ChEBI" id="CHEBI:29105"/>
    </ligand>
</feature>
<dbReference type="PANTHER" id="PTHR42763:SF1">
    <property type="entry name" value="UDP-GLUCOSE--HEXOSE-1-PHOSPHATE URIDYLYLTRANSFERASE"/>
    <property type="match status" value="1"/>
</dbReference>
<dbReference type="GO" id="GO:0006012">
    <property type="term" value="P:galactose metabolic process"/>
    <property type="evidence" value="ECO:0007669"/>
    <property type="project" value="InterPro"/>
</dbReference>
<gene>
    <name evidence="5" type="primary">galT</name>
    <name evidence="5" type="ORF">Q31b_16180</name>
</gene>
<dbReference type="Gene3D" id="3.30.428.10">
    <property type="entry name" value="HIT-like"/>
    <property type="match status" value="2"/>
</dbReference>
<sequence length="418" mass="46721">MIEKLQSNTLEQQISAPIQIVESPDLLAEVGVAESRLDPISGEWTIFATNRGSRPDQFGSAKSVAAREDVECPFCTGNEHTTPPASWAARIDSRDQFHVFGDPSDVDALDWNARVVPNKYPVVARRADELRNHSSTHGMADCRQAGNRPPPASANAKSEAKTKRSASLFQSRQLTGGHEVIIESPNHVQSISELDLSETRLMLYAYQQRLRYWRNQPGVKYISLFKNVGGDAGASLQHSHSQLIAMDQLPNSVSNVCDRMSAHQARTGCCLQCDLVRAELKQKTRIVAQTDSLIAYCPYASRLPMMIRITSKSHLDHFDNLPATSLDELARLLQRVTRWLEAIVPGAAYNVLVHSRPPGFTSNCEAFHWSIEFFPRINRIAGFEWSSDCMINTVLPETAAKKYRRRAAAEDPRLVLER</sequence>
<evidence type="ECO:0000313" key="6">
    <source>
        <dbReference type="Proteomes" id="UP000315471"/>
    </source>
</evidence>
<dbReference type="Proteomes" id="UP000315471">
    <property type="component" value="Unassembled WGS sequence"/>
</dbReference>
<dbReference type="Pfam" id="PF16268">
    <property type="entry name" value="DUF4921"/>
    <property type="match status" value="1"/>
</dbReference>
<organism evidence="5 6">
    <name type="scientific">Novipirellula aureliae</name>
    <dbReference type="NCBI Taxonomy" id="2527966"/>
    <lineage>
        <taxon>Bacteria</taxon>
        <taxon>Pseudomonadati</taxon>
        <taxon>Planctomycetota</taxon>
        <taxon>Planctomycetia</taxon>
        <taxon>Pirellulales</taxon>
        <taxon>Pirellulaceae</taxon>
        <taxon>Novipirellula</taxon>
    </lineage>
</organism>
<dbReference type="OrthoDB" id="9769064at2"/>
<keyword evidence="2" id="KW-0479">Metal-binding</keyword>
<dbReference type="GO" id="GO:0008108">
    <property type="term" value="F:UDP-glucose:hexose-1-phosphate uridylyltransferase activity"/>
    <property type="evidence" value="ECO:0007669"/>
    <property type="project" value="UniProtKB-EC"/>
</dbReference>
<feature type="region of interest" description="Disordered" evidence="3">
    <location>
        <begin position="131"/>
        <end position="167"/>
    </location>
</feature>
<dbReference type="GO" id="GO:0008270">
    <property type="term" value="F:zinc ion binding"/>
    <property type="evidence" value="ECO:0007669"/>
    <property type="project" value="InterPro"/>
</dbReference>
<dbReference type="InterPro" id="IPR036265">
    <property type="entry name" value="HIT-like_sf"/>
</dbReference>
<evidence type="ECO:0000256" key="2">
    <source>
        <dbReference type="PIRSR" id="PIRSR000808-3"/>
    </source>
</evidence>
<keyword evidence="2" id="KW-0862">Zinc</keyword>